<feature type="region of interest" description="Disordered" evidence="2">
    <location>
        <begin position="72"/>
        <end position="94"/>
    </location>
</feature>
<name>A0A366SA54_9HYPO</name>
<organism evidence="3 4">
    <name type="scientific">Fusarium coffeatum</name>
    <dbReference type="NCBI Taxonomy" id="231269"/>
    <lineage>
        <taxon>Eukaryota</taxon>
        <taxon>Fungi</taxon>
        <taxon>Dikarya</taxon>
        <taxon>Ascomycota</taxon>
        <taxon>Pezizomycotina</taxon>
        <taxon>Sordariomycetes</taxon>
        <taxon>Hypocreomycetidae</taxon>
        <taxon>Hypocreales</taxon>
        <taxon>Nectriaceae</taxon>
        <taxon>Fusarium</taxon>
        <taxon>Fusarium incarnatum-equiseti species complex</taxon>
    </lineage>
</organism>
<accession>A0A366SA54</accession>
<dbReference type="AlphaFoldDB" id="A0A366SA54"/>
<protein>
    <submittedName>
        <fullName evidence="3">Uncharacterized protein</fullName>
    </submittedName>
</protein>
<evidence type="ECO:0000256" key="1">
    <source>
        <dbReference type="SAM" id="Coils"/>
    </source>
</evidence>
<keyword evidence="4" id="KW-1185">Reference proteome</keyword>
<dbReference type="EMBL" id="QKXC01000025">
    <property type="protein sequence ID" value="RBR26213.1"/>
    <property type="molecule type" value="Genomic_DNA"/>
</dbReference>
<proteinExistence type="predicted"/>
<dbReference type="RefSeq" id="XP_031020804.1">
    <property type="nucleotide sequence ID" value="XM_031155147.1"/>
</dbReference>
<dbReference type="GeneID" id="41990443"/>
<evidence type="ECO:0000256" key="2">
    <source>
        <dbReference type="SAM" id="MobiDB-lite"/>
    </source>
</evidence>
<evidence type="ECO:0000313" key="4">
    <source>
        <dbReference type="Proteomes" id="UP000253153"/>
    </source>
</evidence>
<sequence length="171" mass="19190">MSLILCDNHNYVYGDCVVAIQLLALYDHFVIRTEITPTAAVLELNINKTCQTPPIDTIPAGHAENLDARRDATDDLGLPPARADNSMSANNGPITRGARLNDEVLLFGPIRVPYQSSPHDIALDIRNRRLIEAINRLELEGQDLERSTESLEVESDRMEGDYRRLRNQLAR</sequence>
<reference evidence="3 4" key="1">
    <citation type="submission" date="2018-06" db="EMBL/GenBank/DDBJ databases">
        <title>Fusarium incarnatum-equiseti species complex species 28.</title>
        <authorList>
            <person name="Gardiner D.M."/>
        </authorList>
    </citation>
    <scope>NUCLEOTIDE SEQUENCE [LARGE SCALE GENOMIC DNA]</scope>
    <source>
        <strain evidence="3 4">FIESC_28</strain>
    </source>
</reference>
<gene>
    <name evidence="3" type="ORF">FIESC28_00996</name>
</gene>
<dbReference type="Proteomes" id="UP000253153">
    <property type="component" value="Unassembled WGS sequence"/>
</dbReference>
<comment type="caution">
    <text evidence="3">The sequence shown here is derived from an EMBL/GenBank/DDBJ whole genome shotgun (WGS) entry which is preliminary data.</text>
</comment>
<evidence type="ECO:0000313" key="3">
    <source>
        <dbReference type="EMBL" id="RBR26213.1"/>
    </source>
</evidence>
<keyword evidence="1" id="KW-0175">Coiled coil</keyword>
<feature type="coiled-coil region" evidence="1">
    <location>
        <begin position="127"/>
        <end position="168"/>
    </location>
</feature>